<comment type="caution">
    <text evidence="1">The sequence shown here is derived from an EMBL/GenBank/DDBJ whole genome shotgun (WGS) entry which is preliminary data.</text>
</comment>
<dbReference type="Pfam" id="PF19643">
    <property type="entry name" value="DUF6146"/>
    <property type="match status" value="1"/>
</dbReference>
<accession>A0ABU7ISQ8</accession>
<dbReference type="RefSeq" id="WP_272650822.1">
    <property type="nucleotide sequence ID" value="NZ_JAZDDG010000003.1"/>
</dbReference>
<gene>
    <name evidence="1" type="ORF">V1I91_07985</name>
</gene>
<sequence>MKKKVLLKRIFMPIGILSLALLLVYCGSSKETISISDQEKELFNEEQGDTIKIVNEATEYEILIIEPGFNTWLNSIARPEGYYSQSFLENRNRLMVLEWNQRVIQPGLYNPNLYELQINYQRNIDYGYEVNYKLYNYFIYFQRKYNQRLGPFLPRI</sequence>
<keyword evidence="2" id="KW-1185">Reference proteome</keyword>
<dbReference type="Proteomes" id="UP001356308">
    <property type="component" value="Unassembled WGS sequence"/>
</dbReference>
<organism evidence="1 2">
    <name type="scientific">Maribacter cobaltidurans</name>
    <dbReference type="NCBI Taxonomy" id="1178778"/>
    <lineage>
        <taxon>Bacteria</taxon>
        <taxon>Pseudomonadati</taxon>
        <taxon>Bacteroidota</taxon>
        <taxon>Flavobacteriia</taxon>
        <taxon>Flavobacteriales</taxon>
        <taxon>Flavobacteriaceae</taxon>
        <taxon>Maribacter</taxon>
    </lineage>
</organism>
<evidence type="ECO:0000313" key="2">
    <source>
        <dbReference type="Proteomes" id="UP001356308"/>
    </source>
</evidence>
<proteinExistence type="predicted"/>
<evidence type="ECO:0000313" key="1">
    <source>
        <dbReference type="EMBL" id="MEE1976007.1"/>
    </source>
</evidence>
<dbReference type="InterPro" id="IPR046144">
    <property type="entry name" value="DUF6146"/>
</dbReference>
<dbReference type="EMBL" id="JAZDDG010000003">
    <property type="protein sequence ID" value="MEE1976007.1"/>
    <property type="molecule type" value="Genomic_DNA"/>
</dbReference>
<protein>
    <submittedName>
        <fullName evidence="1">DUF6146 family protein</fullName>
    </submittedName>
</protein>
<name>A0ABU7ISQ8_9FLAO</name>
<reference evidence="1 2" key="1">
    <citation type="submission" date="2024-01" db="EMBL/GenBank/DDBJ databases">
        <title>Maribacter spp. originated from different algae showed divergent polysaccharides utilization ability.</title>
        <authorList>
            <person name="Wang H."/>
            <person name="Wu Y."/>
        </authorList>
    </citation>
    <scope>NUCLEOTIDE SEQUENCE [LARGE SCALE GENOMIC DNA]</scope>
    <source>
        <strain evidence="1 2">PR1</strain>
    </source>
</reference>